<keyword evidence="2" id="KW-1185">Reference proteome</keyword>
<dbReference type="EnsemblMetazoa" id="CJA40508.1">
    <property type="protein sequence ID" value="CJA40508.1"/>
    <property type="gene ID" value="WBGene00216356"/>
</dbReference>
<sequence>MNFPDLQGVDTSKPILPRQVVRTRSLTSTQTRDYGGWWNTYQVLSEPAGD</sequence>
<reference evidence="2" key="1">
    <citation type="submission" date="2010-08" db="EMBL/GenBank/DDBJ databases">
        <authorList>
            <consortium name="Caenorhabditis japonica Sequencing Consortium"/>
            <person name="Wilson R.K."/>
        </authorList>
    </citation>
    <scope>NUCLEOTIDE SEQUENCE [LARGE SCALE GENOMIC DNA]</scope>
    <source>
        <strain evidence="2">DF5081</strain>
    </source>
</reference>
<proteinExistence type="predicted"/>
<dbReference type="Proteomes" id="UP000005237">
    <property type="component" value="Unassembled WGS sequence"/>
</dbReference>
<evidence type="ECO:0000313" key="2">
    <source>
        <dbReference type="Proteomes" id="UP000005237"/>
    </source>
</evidence>
<reference evidence="1" key="2">
    <citation type="submission" date="2022-06" db="UniProtKB">
        <authorList>
            <consortium name="EnsemblMetazoa"/>
        </authorList>
    </citation>
    <scope>IDENTIFICATION</scope>
    <source>
        <strain evidence="1">DF5081</strain>
    </source>
</reference>
<organism evidence="1 2">
    <name type="scientific">Caenorhabditis japonica</name>
    <dbReference type="NCBI Taxonomy" id="281687"/>
    <lineage>
        <taxon>Eukaryota</taxon>
        <taxon>Metazoa</taxon>
        <taxon>Ecdysozoa</taxon>
        <taxon>Nematoda</taxon>
        <taxon>Chromadorea</taxon>
        <taxon>Rhabditida</taxon>
        <taxon>Rhabditina</taxon>
        <taxon>Rhabditomorpha</taxon>
        <taxon>Rhabditoidea</taxon>
        <taxon>Rhabditidae</taxon>
        <taxon>Peloderinae</taxon>
        <taxon>Caenorhabditis</taxon>
    </lineage>
</organism>
<name>A0A8R1IY16_CAEJA</name>
<dbReference type="AlphaFoldDB" id="A0A8R1IY16"/>
<evidence type="ECO:0000313" key="1">
    <source>
        <dbReference type="EnsemblMetazoa" id="CJA40508.1"/>
    </source>
</evidence>
<protein>
    <submittedName>
        <fullName evidence="1">Uncharacterized protein</fullName>
    </submittedName>
</protein>
<accession>A0A8R1IY16</accession>